<dbReference type="EMBL" id="JAAIUW010000013">
    <property type="protein sequence ID" value="KAF7802152.1"/>
    <property type="molecule type" value="Genomic_DNA"/>
</dbReference>
<accession>A0A834SF66</accession>
<dbReference type="Proteomes" id="UP000634136">
    <property type="component" value="Unassembled WGS sequence"/>
</dbReference>
<dbReference type="AlphaFoldDB" id="A0A834SF66"/>
<name>A0A834SF66_9FABA</name>
<sequence>MGVRISDELVVGACAGRLGQVCET</sequence>
<evidence type="ECO:0000313" key="1">
    <source>
        <dbReference type="EMBL" id="KAF7802152.1"/>
    </source>
</evidence>
<reference evidence="1" key="1">
    <citation type="submission" date="2020-09" db="EMBL/GenBank/DDBJ databases">
        <title>Genome-Enabled Discovery of Anthraquinone Biosynthesis in Senna tora.</title>
        <authorList>
            <person name="Kang S.-H."/>
            <person name="Pandey R.P."/>
            <person name="Lee C.-M."/>
            <person name="Sim J.-S."/>
            <person name="Jeong J.-T."/>
            <person name="Choi B.-S."/>
            <person name="Jung M."/>
            <person name="Ginzburg D."/>
            <person name="Zhao K."/>
            <person name="Won S.Y."/>
            <person name="Oh T.-J."/>
            <person name="Yu Y."/>
            <person name="Kim N.-H."/>
            <person name="Lee O.R."/>
            <person name="Lee T.-H."/>
            <person name="Bashyal P."/>
            <person name="Kim T.-S."/>
            <person name="Lee W.-H."/>
            <person name="Kawkins C."/>
            <person name="Kim C.-K."/>
            <person name="Kim J.S."/>
            <person name="Ahn B.O."/>
            <person name="Rhee S.Y."/>
            <person name="Sohng J.K."/>
        </authorList>
    </citation>
    <scope>NUCLEOTIDE SEQUENCE</scope>
    <source>
        <tissue evidence="1">Leaf</tissue>
    </source>
</reference>
<protein>
    <submittedName>
        <fullName evidence="1">Uncharacterized protein</fullName>
    </submittedName>
</protein>
<evidence type="ECO:0000313" key="2">
    <source>
        <dbReference type="Proteomes" id="UP000634136"/>
    </source>
</evidence>
<comment type="caution">
    <text evidence="1">The sequence shown here is derived from an EMBL/GenBank/DDBJ whole genome shotgun (WGS) entry which is preliminary data.</text>
</comment>
<gene>
    <name evidence="1" type="ORF">G2W53_041263</name>
</gene>
<keyword evidence="2" id="KW-1185">Reference proteome</keyword>
<organism evidence="1 2">
    <name type="scientific">Senna tora</name>
    <dbReference type="NCBI Taxonomy" id="362788"/>
    <lineage>
        <taxon>Eukaryota</taxon>
        <taxon>Viridiplantae</taxon>
        <taxon>Streptophyta</taxon>
        <taxon>Embryophyta</taxon>
        <taxon>Tracheophyta</taxon>
        <taxon>Spermatophyta</taxon>
        <taxon>Magnoliopsida</taxon>
        <taxon>eudicotyledons</taxon>
        <taxon>Gunneridae</taxon>
        <taxon>Pentapetalae</taxon>
        <taxon>rosids</taxon>
        <taxon>fabids</taxon>
        <taxon>Fabales</taxon>
        <taxon>Fabaceae</taxon>
        <taxon>Caesalpinioideae</taxon>
        <taxon>Cassia clade</taxon>
        <taxon>Senna</taxon>
    </lineage>
</organism>
<proteinExistence type="predicted"/>